<dbReference type="InterPro" id="IPR011701">
    <property type="entry name" value="MFS"/>
</dbReference>
<evidence type="ECO:0000313" key="6">
    <source>
        <dbReference type="Proteomes" id="UP000053611"/>
    </source>
</evidence>
<evidence type="ECO:0000256" key="2">
    <source>
        <dbReference type="ARBA" id="ARBA00006727"/>
    </source>
</evidence>
<feature type="transmembrane region" description="Helical" evidence="3">
    <location>
        <begin position="176"/>
        <end position="199"/>
    </location>
</feature>
<feature type="transmembrane region" description="Helical" evidence="3">
    <location>
        <begin position="49"/>
        <end position="72"/>
    </location>
</feature>
<dbReference type="OrthoDB" id="6509908at2759"/>
<gene>
    <name evidence="5" type="ORF">CC85DRAFT_249383</name>
</gene>
<keyword evidence="3" id="KW-1133">Transmembrane helix</keyword>
<evidence type="ECO:0000256" key="1">
    <source>
        <dbReference type="ARBA" id="ARBA00004141"/>
    </source>
</evidence>
<keyword evidence="6" id="KW-1185">Reference proteome</keyword>
<dbReference type="InterPro" id="IPR050327">
    <property type="entry name" value="Proton-linked_MCT"/>
</dbReference>
<dbReference type="RefSeq" id="XP_018276985.1">
    <property type="nucleotide sequence ID" value="XM_018420476.1"/>
</dbReference>
<dbReference type="Pfam" id="PF07690">
    <property type="entry name" value="MFS_1"/>
    <property type="match status" value="1"/>
</dbReference>
<dbReference type="PANTHER" id="PTHR11360:SF319">
    <property type="entry name" value="MAJOR FACILITATOR SUPERFAMILY (MFS) PROFILE DOMAIN-CONTAINING PROTEIN"/>
    <property type="match status" value="1"/>
</dbReference>
<dbReference type="GO" id="GO:0022857">
    <property type="term" value="F:transmembrane transporter activity"/>
    <property type="evidence" value="ECO:0007669"/>
    <property type="project" value="InterPro"/>
</dbReference>
<protein>
    <submittedName>
        <fullName evidence="5">MFS general substrate transporter</fullName>
    </submittedName>
</protein>
<keyword evidence="3" id="KW-0812">Transmembrane</keyword>
<dbReference type="InterPro" id="IPR036259">
    <property type="entry name" value="MFS_trans_sf"/>
</dbReference>
<proteinExistence type="inferred from homology"/>
<accession>A0A0J1AYU5</accession>
<feature type="transmembrane region" description="Helical" evidence="3">
    <location>
        <begin position="314"/>
        <end position="332"/>
    </location>
</feature>
<dbReference type="PANTHER" id="PTHR11360">
    <property type="entry name" value="MONOCARBOXYLATE TRANSPORTER"/>
    <property type="match status" value="1"/>
</dbReference>
<comment type="subcellular location">
    <subcellularLocation>
        <location evidence="1">Membrane</location>
        <topology evidence="1">Multi-pass membrane protein</topology>
    </subcellularLocation>
</comment>
<evidence type="ECO:0000259" key="4">
    <source>
        <dbReference type="PROSITE" id="PS50850"/>
    </source>
</evidence>
<feature type="domain" description="Major facilitator superfamily (MFS) profile" evidence="4">
    <location>
        <begin position="47"/>
        <end position="441"/>
    </location>
</feature>
<feature type="transmembrane region" description="Helical" evidence="3">
    <location>
        <begin position="248"/>
        <end position="271"/>
    </location>
</feature>
<feature type="transmembrane region" description="Helical" evidence="3">
    <location>
        <begin position="142"/>
        <end position="164"/>
    </location>
</feature>
<sequence>MSLRRYASVFSEGISEAEAEKEDVEELVGVQVTEEGEEIVYPDGGMQAWLVLAGGFCAAICAFGLAGSVGAFQSYYAQNLLQGYSASTIAWIGSTQAAVCFSMCLFTGPLFDRYGCRPLLAGGTVLLVLAFVLLSFCREYYQIFLVHATLMAMGMDLMFIVPMGAVGQWFFLRRGLAFGILMMGSSAGAIVWPLLVANLPPRIGFAWTCRLIALLMALLGTASALLVKTRLPPRPPGPFFLFAEFRNPAYAAVALSFPFLVFGFFSFLTFIGTYGALAGLGPLAPYLLMITNGASAFGRLAAGIAADMLGTFNVALVGIGAMAVLSFAWLAMDTPAPLIALCCLYGFASGAPVSLQGPMVTASASDPRHAGTLIGQALMVQSIAQLTGPPIFGAIVGAGSPGEQLARFPHAIVFGSCMLLVAWCLVAAARLYRTRELFAII</sequence>
<feature type="transmembrane region" description="Helical" evidence="3">
    <location>
        <begin position="118"/>
        <end position="136"/>
    </location>
</feature>
<organism evidence="5 6">
    <name type="scientific">Cutaneotrichosporon oleaginosum</name>
    <dbReference type="NCBI Taxonomy" id="879819"/>
    <lineage>
        <taxon>Eukaryota</taxon>
        <taxon>Fungi</taxon>
        <taxon>Dikarya</taxon>
        <taxon>Basidiomycota</taxon>
        <taxon>Agaricomycotina</taxon>
        <taxon>Tremellomycetes</taxon>
        <taxon>Trichosporonales</taxon>
        <taxon>Trichosporonaceae</taxon>
        <taxon>Cutaneotrichosporon</taxon>
    </lineage>
</organism>
<feature type="transmembrane region" description="Helical" evidence="3">
    <location>
        <begin position="205"/>
        <end position="227"/>
    </location>
</feature>
<comment type="similarity">
    <text evidence="2">Belongs to the major facilitator superfamily. Monocarboxylate porter (TC 2.A.1.13) family.</text>
</comment>
<feature type="transmembrane region" description="Helical" evidence="3">
    <location>
        <begin position="338"/>
        <end position="357"/>
    </location>
</feature>
<dbReference type="Proteomes" id="UP000053611">
    <property type="component" value="Unassembled WGS sequence"/>
</dbReference>
<feature type="transmembrane region" description="Helical" evidence="3">
    <location>
        <begin position="84"/>
        <end position="106"/>
    </location>
</feature>
<dbReference type="Gene3D" id="1.20.1250.20">
    <property type="entry name" value="MFS general substrate transporter like domains"/>
    <property type="match status" value="1"/>
</dbReference>
<dbReference type="PROSITE" id="PS50850">
    <property type="entry name" value="MFS"/>
    <property type="match status" value="1"/>
</dbReference>
<dbReference type="SUPFAM" id="SSF103473">
    <property type="entry name" value="MFS general substrate transporter"/>
    <property type="match status" value="1"/>
</dbReference>
<dbReference type="GeneID" id="28981079"/>
<dbReference type="InterPro" id="IPR020846">
    <property type="entry name" value="MFS_dom"/>
</dbReference>
<evidence type="ECO:0000313" key="5">
    <source>
        <dbReference type="EMBL" id="KLT40494.1"/>
    </source>
</evidence>
<dbReference type="AlphaFoldDB" id="A0A0J1AYU5"/>
<feature type="transmembrane region" description="Helical" evidence="3">
    <location>
        <begin position="411"/>
        <end position="432"/>
    </location>
</feature>
<dbReference type="EMBL" id="KQ087234">
    <property type="protein sequence ID" value="KLT40494.1"/>
    <property type="molecule type" value="Genomic_DNA"/>
</dbReference>
<evidence type="ECO:0000256" key="3">
    <source>
        <dbReference type="SAM" id="Phobius"/>
    </source>
</evidence>
<dbReference type="GO" id="GO:0016020">
    <property type="term" value="C:membrane"/>
    <property type="evidence" value="ECO:0007669"/>
    <property type="project" value="UniProtKB-SubCell"/>
</dbReference>
<name>A0A0J1AYU5_9TREE</name>
<feature type="transmembrane region" description="Helical" evidence="3">
    <location>
        <begin position="283"/>
        <end position="302"/>
    </location>
</feature>
<reference evidence="5 6" key="1">
    <citation type="submission" date="2015-03" db="EMBL/GenBank/DDBJ databases">
        <title>Genomics and transcriptomics of the oil-accumulating basidiomycete yeast T. oleaginosus allow insights into substrate utilization and the diverse evolutionary trajectories of mating systems in fungi.</title>
        <authorList>
            <consortium name="DOE Joint Genome Institute"/>
            <person name="Kourist R."/>
            <person name="Kracht O."/>
            <person name="Bracharz F."/>
            <person name="Lipzen A."/>
            <person name="Nolan M."/>
            <person name="Ohm R."/>
            <person name="Grigoriev I."/>
            <person name="Sun S."/>
            <person name="Heitman J."/>
            <person name="Bruck T."/>
            <person name="Nowrousian M."/>
        </authorList>
    </citation>
    <scope>NUCLEOTIDE SEQUENCE [LARGE SCALE GENOMIC DNA]</scope>
    <source>
        <strain evidence="5 6">IBC0246</strain>
    </source>
</reference>
<keyword evidence="3" id="KW-0472">Membrane</keyword>